<evidence type="ECO:0000259" key="3">
    <source>
        <dbReference type="Pfam" id="PF08719"/>
    </source>
</evidence>
<evidence type="ECO:0000313" key="7">
    <source>
        <dbReference type="Proteomes" id="UP001609219"/>
    </source>
</evidence>
<dbReference type="NCBIfam" id="TIGR02464">
    <property type="entry name" value="ribofla_fusion"/>
    <property type="match status" value="1"/>
</dbReference>
<organism evidence="5 6">
    <name type="scientific">Antrihabitans spumae</name>
    <dbReference type="NCBI Taxonomy" id="3373370"/>
    <lineage>
        <taxon>Bacteria</taxon>
        <taxon>Bacillati</taxon>
        <taxon>Actinomycetota</taxon>
        <taxon>Actinomycetes</taxon>
        <taxon>Mycobacteriales</taxon>
        <taxon>Nocardiaceae</taxon>
        <taxon>Antrihabitans</taxon>
    </lineage>
</organism>
<dbReference type="Gene3D" id="1.10.357.40">
    <property type="entry name" value="YbiA-like"/>
    <property type="match status" value="1"/>
</dbReference>
<sequence>MNTTPKSPALGVDFGRVIQGGEVLDGGTDTQFLGTSREAAMHSPATRGVFDVLPRLVERFNGRVWIISKCGPRVRSLMLEWLDIHDFYDRTGIPRGNVRCCEKRADKAEHCAKLGITHMIDDRLAVHTHLREVVPNLYLFGQQSSMITPDWVTPVLTWADVENNINIDHAAPACPIESFSGQYRTLSNFAAYPTVFDGVQFPTAEHAYVAAKTLDPDLRDIVRELSSPGNAKHFGRSVQLRPDWVAVRESVMLEILRAKFTANPDAGQILLDTGTAELIEGNRWHDNYWGRCGCKPCRRNGIGMNTLGRLLMQVRGELATQTPPGV</sequence>
<protein>
    <submittedName>
        <fullName evidence="5">NADAR family protein</fullName>
    </submittedName>
</protein>
<name>A0ABW7KUE6_9NOCA</name>
<comment type="catalytic activity">
    <reaction evidence="1">
        <text>5-amino-6-(5-phospho-D-ribosylamino)uracil + H2O = 5,6-diaminouracil + D-ribose 5-phosphate</text>
        <dbReference type="Rhea" id="RHEA:55020"/>
        <dbReference type="ChEBI" id="CHEBI:15377"/>
        <dbReference type="ChEBI" id="CHEBI:46252"/>
        <dbReference type="ChEBI" id="CHEBI:58453"/>
        <dbReference type="ChEBI" id="CHEBI:78346"/>
    </reaction>
</comment>
<evidence type="ECO:0000256" key="1">
    <source>
        <dbReference type="ARBA" id="ARBA00000022"/>
    </source>
</evidence>
<dbReference type="RefSeq" id="WP_395126725.1">
    <property type="nucleotide sequence ID" value="NZ_JBIMSN010000103.1"/>
</dbReference>
<proteinExistence type="predicted"/>
<gene>
    <name evidence="5" type="ORF">ACHIPV_30025</name>
    <name evidence="4" type="ORF">ACHIRB_21945</name>
</gene>
<evidence type="ECO:0000313" key="6">
    <source>
        <dbReference type="Proteomes" id="UP001609176"/>
    </source>
</evidence>
<accession>A0ABW7KUE6</accession>
<evidence type="ECO:0000256" key="2">
    <source>
        <dbReference type="ARBA" id="ARBA00000751"/>
    </source>
</evidence>
<keyword evidence="7" id="KW-1185">Reference proteome</keyword>
<dbReference type="InterPro" id="IPR037238">
    <property type="entry name" value="YbiA-like_sf"/>
</dbReference>
<dbReference type="EMBL" id="JBIMSP010000138">
    <property type="protein sequence ID" value="MFH5246064.1"/>
    <property type="molecule type" value="Genomic_DNA"/>
</dbReference>
<dbReference type="Proteomes" id="UP001609176">
    <property type="component" value="Unassembled WGS sequence"/>
</dbReference>
<comment type="caution">
    <text evidence="5">The sequence shown here is derived from an EMBL/GenBank/DDBJ whole genome shotgun (WGS) entry which is preliminary data.</text>
</comment>
<feature type="domain" description="NADAR" evidence="3">
    <location>
        <begin position="182"/>
        <end position="318"/>
    </location>
</feature>
<comment type="catalytic activity">
    <reaction evidence="2">
        <text>2,5-diamino-6-hydroxy-4-(5-phosphoribosylamino)-pyrimidine + H2O = 2,5,6-triamino-4-hydroxypyrimidine + D-ribose 5-phosphate</text>
        <dbReference type="Rhea" id="RHEA:23436"/>
        <dbReference type="ChEBI" id="CHEBI:15377"/>
        <dbReference type="ChEBI" id="CHEBI:58614"/>
        <dbReference type="ChEBI" id="CHEBI:78346"/>
        <dbReference type="ChEBI" id="CHEBI:137796"/>
    </reaction>
</comment>
<dbReference type="SUPFAM" id="SSF143990">
    <property type="entry name" value="YbiA-like"/>
    <property type="match status" value="1"/>
</dbReference>
<dbReference type="Proteomes" id="UP001609219">
    <property type="component" value="Unassembled WGS sequence"/>
</dbReference>
<evidence type="ECO:0000313" key="5">
    <source>
        <dbReference type="EMBL" id="MFH5246064.1"/>
    </source>
</evidence>
<dbReference type="InterPro" id="IPR012816">
    <property type="entry name" value="NADAR"/>
</dbReference>
<dbReference type="EMBL" id="JBIMSN010000103">
    <property type="protein sequence ID" value="MFH5231206.1"/>
    <property type="molecule type" value="Genomic_DNA"/>
</dbReference>
<dbReference type="Pfam" id="PF08719">
    <property type="entry name" value="NADAR"/>
    <property type="match status" value="1"/>
</dbReference>
<reference evidence="6 7" key="1">
    <citation type="submission" date="2024-10" db="EMBL/GenBank/DDBJ databases">
        <authorList>
            <person name="Riesco R."/>
        </authorList>
    </citation>
    <scope>NUCLEOTIDE SEQUENCE [LARGE SCALE GENOMIC DNA]</scope>
    <source>
        <strain evidence="5 6">NCIMB 15448</strain>
        <strain evidence="4 7">NCIMB 15450</strain>
    </source>
</reference>
<dbReference type="CDD" id="cd15457">
    <property type="entry name" value="NADAR"/>
    <property type="match status" value="1"/>
</dbReference>
<evidence type="ECO:0000313" key="4">
    <source>
        <dbReference type="EMBL" id="MFH5231206.1"/>
    </source>
</evidence>